<accession>A0A3R7N317</accession>
<dbReference type="Gene3D" id="3.30.497.10">
    <property type="entry name" value="Antithrombin, subunit I, domain 2"/>
    <property type="match status" value="1"/>
</dbReference>
<keyword evidence="1" id="KW-0646">Protease inhibitor</keyword>
<evidence type="ECO:0000313" key="6">
    <source>
        <dbReference type="EMBL" id="ROT75927.1"/>
    </source>
</evidence>
<evidence type="ECO:0000256" key="3">
    <source>
        <dbReference type="RuleBase" id="RU000411"/>
    </source>
</evidence>
<comment type="similarity">
    <text evidence="3">Belongs to the serpin family.</text>
</comment>
<keyword evidence="7" id="KW-1185">Reference proteome</keyword>
<comment type="caution">
    <text evidence="6">The sequence shown here is derived from an EMBL/GenBank/DDBJ whole genome shotgun (WGS) entry which is preliminary data.</text>
</comment>
<dbReference type="PANTHER" id="PTHR11461">
    <property type="entry name" value="SERINE PROTEASE INHIBITOR, SERPIN"/>
    <property type="match status" value="1"/>
</dbReference>
<feature type="region of interest" description="Disordered" evidence="4">
    <location>
        <begin position="304"/>
        <end position="333"/>
    </location>
</feature>
<dbReference type="GO" id="GO:0004867">
    <property type="term" value="F:serine-type endopeptidase inhibitor activity"/>
    <property type="evidence" value="ECO:0007669"/>
    <property type="project" value="UniProtKB-KW"/>
</dbReference>
<organism evidence="6 7">
    <name type="scientific">Penaeus vannamei</name>
    <name type="common">Whiteleg shrimp</name>
    <name type="synonym">Litopenaeus vannamei</name>
    <dbReference type="NCBI Taxonomy" id="6689"/>
    <lineage>
        <taxon>Eukaryota</taxon>
        <taxon>Metazoa</taxon>
        <taxon>Ecdysozoa</taxon>
        <taxon>Arthropoda</taxon>
        <taxon>Crustacea</taxon>
        <taxon>Multicrustacea</taxon>
        <taxon>Malacostraca</taxon>
        <taxon>Eumalacostraca</taxon>
        <taxon>Eucarida</taxon>
        <taxon>Decapoda</taxon>
        <taxon>Dendrobranchiata</taxon>
        <taxon>Penaeoidea</taxon>
        <taxon>Penaeidae</taxon>
        <taxon>Penaeus</taxon>
    </lineage>
</organism>
<dbReference type="InterPro" id="IPR042178">
    <property type="entry name" value="Serpin_sf_1"/>
</dbReference>
<dbReference type="Proteomes" id="UP000283509">
    <property type="component" value="Unassembled WGS sequence"/>
</dbReference>
<evidence type="ECO:0000256" key="4">
    <source>
        <dbReference type="SAM" id="MobiDB-lite"/>
    </source>
</evidence>
<reference evidence="6 7" key="1">
    <citation type="submission" date="2018-04" db="EMBL/GenBank/DDBJ databases">
        <authorList>
            <person name="Zhang X."/>
            <person name="Yuan J."/>
            <person name="Li F."/>
            <person name="Xiang J."/>
        </authorList>
    </citation>
    <scope>NUCLEOTIDE SEQUENCE [LARGE SCALE GENOMIC DNA]</scope>
    <source>
        <tissue evidence="6">Muscle</tissue>
    </source>
</reference>
<reference evidence="6 7" key="2">
    <citation type="submission" date="2019-01" db="EMBL/GenBank/DDBJ databases">
        <title>The decoding of complex shrimp genome reveals the adaptation for benthos swimmer, frequently molting mechanism and breeding impact on genome.</title>
        <authorList>
            <person name="Sun Y."/>
            <person name="Gao Y."/>
            <person name="Yu Y."/>
        </authorList>
    </citation>
    <scope>NUCLEOTIDE SEQUENCE [LARGE SCALE GENOMIC DNA]</scope>
    <source>
        <tissue evidence="6">Muscle</tissue>
    </source>
</reference>
<dbReference type="InterPro" id="IPR042185">
    <property type="entry name" value="Serpin_sf_2"/>
</dbReference>
<sequence>MLARNTTGNYLVSPYSVWKALTLAYFGSSGNTQAELEGVLGAEDKISSLKVWSHLDRLYGTEQSSEDEGVVMEGRAYLSGRRSLRPCVEEILDDALRTLDFSNVYRAATDINQWTAQVTRGRAARLLQPNDLLGTNMVLASAAAFKGAWAAPFEVSSSRLQPFYATPEEPRDAVTMTQRGVFNYGESEDLGVQILELPYANSPVSLYVLLPPLSAGSRGLADTVERLSPPLLESALAAMTPAVVRVVMPKFKIESKDGDGLQETLSRLGVKDLFSERANLSVFSPEGNLRVGHAAHKAVMEVDEGGTDSSVSSSAKNFAVPPAGGRPSGEGGPLRNRVFVCNRPFAFLLRDTRAGRLLFMGALKDAPL</sequence>
<evidence type="ECO:0000259" key="5">
    <source>
        <dbReference type="SMART" id="SM00093"/>
    </source>
</evidence>
<name>A0A3R7N317_PENVA</name>
<dbReference type="Gene3D" id="2.30.39.10">
    <property type="entry name" value="Alpha-1-antitrypsin, domain 1"/>
    <property type="match status" value="1"/>
</dbReference>
<dbReference type="SUPFAM" id="SSF56574">
    <property type="entry name" value="Serpins"/>
    <property type="match status" value="1"/>
</dbReference>
<dbReference type="GO" id="GO:0005615">
    <property type="term" value="C:extracellular space"/>
    <property type="evidence" value="ECO:0007669"/>
    <property type="project" value="InterPro"/>
</dbReference>
<dbReference type="EMBL" id="QCYY01001711">
    <property type="protein sequence ID" value="ROT75927.1"/>
    <property type="molecule type" value="Genomic_DNA"/>
</dbReference>
<evidence type="ECO:0000313" key="7">
    <source>
        <dbReference type="Proteomes" id="UP000283509"/>
    </source>
</evidence>
<dbReference type="InterPro" id="IPR036186">
    <property type="entry name" value="Serpin_sf"/>
</dbReference>
<keyword evidence="2" id="KW-0722">Serine protease inhibitor</keyword>
<dbReference type="OrthoDB" id="9518664at2759"/>
<evidence type="ECO:0000256" key="1">
    <source>
        <dbReference type="ARBA" id="ARBA00022690"/>
    </source>
</evidence>
<dbReference type="InterPro" id="IPR023796">
    <property type="entry name" value="Serpin_dom"/>
</dbReference>
<protein>
    <submittedName>
        <fullName evidence="6">Putative serine proteinase inhibitor</fullName>
    </submittedName>
</protein>
<proteinExistence type="inferred from homology"/>
<dbReference type="PANTHER" id="PTHR11461:SF278">
    <property type="entry name" value="SERINE PROTEASE INHIBITOR 88EA"/>
    <property type="match status" value="1"/>
</dbReference>
<feature type="compositionally biased region" description="Polar residues" evidence="4">
    <location>
        <begin position="307"/>
        <end position="316"/>
    </location>
</feature>
<dbReference type="AlphaFoldDB" id="A0A3R7N317"/>
<evidence type="ECO:0000256" key="2">
    <source>
        <dbReference type="ARBA" id="ARBA00022900"/>
    </source>
</evidence>
<dbReference type="SMART" id="SM00093">
    <property type="entry name" value="SERPIN"/>
    <property type="match status" value="1"/>
</dbReference>
<gene>
    <name evidence="6" type="ORF">C7M84_005513</name>
</gene>
<dbReference type="InterPro" id="IPR000215">
    <property type="entry name" value="Serpin_fam"/>
</dbReference>
<dbReference type="Pfam" id="PF00079">
    <property type="entry name" value="Serpin"/>
    <property type="match status" value="1"/>
</dbReference>
<feature type="domain" description="Serpin" evidence="5">
    <location>
        <begin position="1"/>
        <end position="366"/>
    </location>
</feature>